<dbReference type="PANTHER" id="PTHR27008">
    <property type="entry name" value="OS04G0122200 PROTEIN"/>
    <property type="match status" value="1"/>
</dbReference>
<dbReference type="PROSITE" id="PS50011">
    <property type="entry name" value="PROTEIN_KINASE_DOM"/>
    <property type="match status" value="1"/>
</dbReference>
<sequence length="1046" mass="113577">MDEAQKAILMNLSSVVGTKKWKARSFNQMAMVGMRRYYLCASHGFFLLVFLPFLFLFHHAPVAASAYAPSSQPSLNKTQEAIMKDLMTIVGSSSWSNTTTSNPCKWSGVNCTRSGSSWVVTNIALPNCGISNSSIFASICRLESLLALDLSRNSLTNLTTQFFSPSCSMKEGLRLLNLSSNMLSHPLSNFSAFPQLEVLDLSLNSFTSENLSADLGSFLKLRSLNVSANKLNGEVPTSMVGSLLELVLSGNRLSGSIPPDLFKYENLTLLDLSQNDLTGVVPDKFMNLSKLETLLLSGNKLIGEIPPSLSNVRTLSRFAANQNNFNGSVPSNITKHVRILDLSYNNLNGTIPLDFLSHPGLQSVDLTTNMLEGSIPRNFSPSLYRLRLGGNRLSGNISDSICDGMGLTYLELDNNQLTGNIPSELGNCKNLSLLSLASNKLQGQVPPAISSLDKLVVLKLQNNSLNGPIPYAFSDLKSLSILNLSQNLLTGEIPSGIFELQKLSILDLHDNSISGAIPISVSLSKALIELNLGNNALAGTIPTMPTTLTTSLNLTHNNLSGSIPSDIGYLSELEILDLSYNSLSGEVPSSLGNLQSLTQLVLSYNDLSGSVPSFLINVSIHIEGNPDLVNGTGDKNGIHTTSTRKRHTVVIIIFIIAGALVGLCLLAAIVMMSLSAGESVSQIINGGPVLNNNQTSATATEFMKARPDNWQVTRFQALNFEDADIHQGLIEKNLIGSGGSGHVYRVMYINRCNGSTGVVAVKLIRSTGSLDEKLEREFESEVSSLGNVRHNNIIRLLCCISGDESKLLVYDYMDNGSLDNWLHGNTLCTGHSMVRPQSVQRVPLDWPTRLIVAVGAAQGLCYMHHDCSPPIIHRDIKTSNILLDSEFQAKVADFGLARMLVRAGEPNTMSAVAGSFGYMAPEYAYTRKVNEKVDVYSFGVVLLELTTGKKANEGGELGCLAEWARHHYQSGAAILDVIDKSIRYAGYPSEIETVFSLGVQCTATFPLTRPTMKNVLRILLKCCDQTLRKSRMEFSMEYEAAPFLMP</sequence>
<dbReference type="GO" id="GO:0005524">
    <property type="term" value="F:ATP binding"/>
    <property type="evidence" value="ECO:0007669"/>
    <property type="project" value="UniProtKB-UniRule"/>
</dbReference>
<keyword evidence="8" id="KW-0418">Kinase</keyword>
<feature type="binding site" evidence="12">
    <location>
        <position position="762"/>
    </location>
    <ligand>
        <name>ATP</name>
        <dbReference type="ChEBI" id="CHEBI:30616"/>
    </ligand>
</feature>
<dbReference type="Pfam" id="PF07714">
    <property type="entry name" value="PK_Tyr_Ser-Thr"/>
    <property type="match status" value="1"/>
</dbReference>
<keyword evidence="9 12" id="KW-0067">ATP-binding</keyword>
<dbReference type="PANTHER" id="PTHR27008:SF396">
    <property type="entry name" value="LRR RECEPTOR-LIKE SERINE_THREONINE-PROTEIN KINASE HSL2"/>
    <property type="match status" value="1"/>
</dbReference>
<comment type="subcellular location">
    <subcellularLocation>
        <location evidence="1">Cell membrane</location>
        <topology evidence="1">Single-pass membrane protein</topology>
    </subcellularLocation>
</comment>
<dbReference type="InterPro" id="IPR032675">
    <property type="entry name" value="LRR_dom_sf"/>
</dbReference>
<dbReference type="SUPFAM" id="SSF52047">
    <property type="entry name" value="RNI-like"/>
    <property type="match status" value="1"/>
</dbReference>
<evidence type="ECO:0000256" key="6">
    <source>
        <dbReference type="ARBA" id="ARBA00022737"/>
    </source>
</evidence>
<keyword evidence="7 12" id="KW-0547">Nucleotide-binding</keyword>
<dbReference type="FunFam" id="1.10.510.10:FF:000714">
    <property type="entry name" value="Kinase family with leucine-rich repeat domain-containing protein"/>
    <property type="match status" value="1"/>
</dbReference>
<dbReference type="Gene3D" id="3.80.10.10">
    <property type="entry name" value="Ribonuclease Inhibitor"/>
    <property type="match status" value="6"/>
</dbReference>
<evidence type="ECO:0000256" key="9">
    <source>
        <dbReference type="ARBA" id="ARBA00022840"/>
    </source>
</evidence>
<dbReference type="GO" id="GO:0004674">
    <property type="term" value="F:protein serine/threonine kinase activity"/>
    <property type="evidence" value="ECO:0007669"/>
    <property type="project" value="UniProtKB-KW"/>
</dbReference>
<dbReference type="FunFam" id="3.80.10.10:FF:000095">
    <property type="entry name" value="LRR receptor-like serine/threonine-protein kinase GSO1"/>
    <property type="match status" value="1"/>
</dbReference>
<evidence type="ECO:0000256" key="1">
    <source>
        <dbReference type="ARBA" id="ARBA00004162"/>
    </source>
</evidence>
<name>A0A368S0V8_SETIT</name>
<feature type="transmembrane region" description="Helical" evidence="13">
    <location>
        <begin position="649"/>
        <end position="674"/>
    </location>
</feature>
<organism evidence="15">
    <name type="scientific">Setaria italica</name>
    <name type="common">Foxtail millet</name>
    <name type="synonym">Panicum italicum</name>
    <dbReference type="NCBI Taxonomy" id="4555"/>
    <lineage>
        <taxon>Eukaryota</taxon>
        <taxon>Viridiplantae</taxon>
        <taxon>Streptophyta</taxon>
        <taxon>Embryophyta</taxon>
        <taxon>Tracheophyta</taxon>
        <taxon>Spermatophyta</taxon>
        <taxon>Magnoliopsida</taxon>
        <taxon>Liliopsida</taxon>
        <taxon>Poales</taxon>
        <taxon>Poaceae</taxon>
        <taxon>PACMAD clade</taxon>
        <taxon>Panicoideae</taxon>
        <taxon>Panicodae</taxon>
        <taxon>Paniceae</taxon>
        <taxon>Cenchrinae</taxon>
        <taxon>Setaria</taxon>
    </lineage>
</organism>
<dbReference type="InterPro" id="IPR001245">
    <property type="entry name" value="Ser-Thr/Tyr_kinase_cat_dom"/>
</dbReference>
<evidence type="ECO:0000313" key="15">
    <source>
        <dbReference type="EMBL" id="RCV35964.1"/>
    </source>
</evidence>
<dbReference type="Gene3D" id="1.10.510.10">
    <property type="entry name" value="Transferase(Phosphotransferase) domain 1"/>
    <property type="match status" value="1"/>
</dbReference>
<keyword evidence="11 13" id="KW-0472">Membrane</keyword>
<evidence type="ECO:0000256" key="12">
    <source>
        <dbReference type="PROSITE-ProRule" id="PRU10141"/>
    </source>
</evidence>
<dbReference type="Pfam" id="PF13855">
    <property type="entry name" value="LRR_8"/>
    <property type="match status" value="3"/>
</dbReference>
<protein>
    <recommendedName>
        <fullName evidence="14">Protein kinase domain-containing protein</fullName>
    </recommendedName>
</protein>
<dbReference type="SMART" id="SM00369">
    <property type="entry name" value="LRR_TYP"/>
    <property type="match status" value="7"/>
</dbReference>
<evidence type="ECO:0000256" key="7">
    <source>
        <dbReference type="ARBA" id="ARBA00022741"/>
    </source>
</evidence>
<keyword evidence="10 13" id="KW-1133">Transmembrane helix</keyword>
<proteinExistence type="predicted"/>
<dbReference type="SMART" id="SM00365">
    <property type="entry name" value="LRR_SD22"/>
    <property type="match status" value="5"/>
</dbReference>
<feature type="domain" description="Protein kinase" evidence="14">
    <location>
        <begin position="729"/>
        <end position="1027"/>
    </location>
</feature>
<keyword evidence="2" id="KW-0723">Serine/threonine-protein kinase</keyword>
<keyword evidence="3" id="KW-0433">Leucine-rich repeat</keyword>
<dbReference type="GO" id="GO:0005886">
    <property type="term" value="C:plasma membrane"/>
    <property type="evidence" value="ECO:0007669"/>
    <property type="project" value="UniProtKB-SubCell"/>
</dbReference>
<evidence type="ECO:0000256" key="10">
    <source>
        <dbReference type="ARBA" id="ARBA00022989"/>
    </source>
</evidence>
<dbReference type="PRINTS" id="PR00019">
    <property type="entry name" value="LEURICHRPT"/>
</dbReference>
<dbReference type="SMART" id="SM00220">
    <property type="entry name" value="S_TKc"/>
    <property type="match status" value="1"/>
</dbReference>
<gene>
    <name evidence="15" type="ORF">SETIT_7G281500v2</name>
</gene>
<evidence type="ECO:0000256" key="13">
    <source>
        <dbReference type="SAM" id="Phobius"/>
    </source>
</evidence>
<dbReference type="FunFam" id="3.80.10.10:FF:000512">
    <property type="entry name" value="Leucine-rich repeat receptor-like serine/threonine-protein kinase BAM3"/>
    <property type="match status" value="1"/>
</dbReference>
<dbReference type="PROSITE" id="PS00107">
    <property type="entry name" value="PROTEIN_KINASE_ATP"/>
    <property type="match status" value="1"/>
</dbReference>
<dbReference type="SUPFAM" id="SSF56112">
    <property type="entry name" value="Protein kinase-like (PK-like)"/>
    <property type="match status" value="1"/>
</dbReference>
<keyword evidence="6" id="KW-0677">Repeat</keyword>
<accession>A0A368S0V8</accession>
<keyword evidence="4" id="KW-0808">Transferase</keyword>
<evidence type="ECO:0000259" key="14">
    <source>
        <dbReference type="PROSITE" id="PS50011"/>
    </source>
</evidence>
<dbReference type="InterPro" id="IPR011009">
    <property type="entry name" value="Kinase-like_dom_sf"/>
</dbReference>
<evidence type="ECO:0000256" key="11">
    <source>
        <dbReference type="ARBA" id="ARBA00023136"/>
    </source>
</evidence>
<reference evidence="15" key="2">
    <citation type="submission" date="2015-07" db="EMBL/GenBank/DDBJ databases">
        <authorList>
            <person name="Noorani M."/>
        </authorList>
    </citation>
    <scope>NUCLEOTIDE SEQUENCE</scope>
    <source>
        <strain evidence="15">Yugu1</strain>
    </source>
</reference>
<reference evidence="15" key="1">
    <citation type="journal article" date="2012" name="Nat. Biotechnol.">
        <title>Reference genome sequence of the model plant Setaria.</title>
        <authorList>
            <person name="Bennetzen J.L."/>
            <person name="Schmutz J."/>
            <person name="Wang H."/>
            <person name="Percifield R."/>
            <person name="Hawkins J."/>
            <person name="Pontaroli A.C."/>
            <person name="Estep M."/>
            <person name="Feng L."/>
            <person name="Vaughn J.N."/>
            <person name="Grimwood J."/>
            <person name="Jenkins J."/>
            <person name="Barry K."/>
            <person name="Lindquist E."/>
            <person name="Hellsten U."/>
            <person name="Deshpande S."/>
            <person name="Wang X."/>
            <person name="Wu X."/>
            <person name="Mitros T."/>
            <person name="Triplett J."/>
            <person name="Yang X."/>
            <person name="Ye C.Y."/>
            <person name="Mauro-Herrera M."/>
            <person name="Wang L."/>
            <person name="Li P."/>
            <person name="Sharma M."/>
            <person name="Sharma R."/>
            <person name="Ronald P.C."/>
            <person name="Panaud O."/>
            <person name="Kellogg E.A."/>
            <person name="Brutnell T.P."/>
            <person name="Doust A.N."/>
            <person name="Tuskan G.A."/>
            <person name="Rokhsar D."/>
            <person name="Devos K.M."/>
        </authorList>
    </citation>
    <scope>NUCLEOTIDE SEQUENCE [LARGE SCALE GENOMIC DNA]</scope>
    <source>
        <strain evidence="15">Yugu1</strain>
    </source>
</reference>
<dbReference type="PROSITE" id="PS00108">
    <property type="entry name" value="PROTEIN_KINASE_ST"/>
    <property type="match status" value="1"/>
</dbReference>
<dbReference type="OrthoDB" id="4062651at2759"/>
<dbReference type="EMBL" id="CM003534">
    <property type="protein sequence ID" value="RCV35964.1"/>
    <property type="molecule type" value="Genomic_DNA"/>
</dbReference>
<dbReference type="InterPro" id="IPR017441">
    <property type="entry name" value="Protein_kinase_ATP_BS"/>
</dbReference>
<dbReference type="SUPFAM" id="SSF52058">
    <property type="entry name" value="L domain-like"/>
    <property type="match status" value="1"/>
</dbReference>
<dbReference type="EMBL" id="CM003534">
    <property type="protein sequence ID" value="RCV35965.1"/>
    <property type="molecule type" value="Genomic_DNA"/>
</dbReference>
<evidence type="ECO:0000256" key="5">
    <source>
        <dbReference type="ARBA" id="ARBA00022692"/>
    </source>
</evidence>
<dbReference type="InterPro" id="IPR051809">
    <property type="entry name" value="Plant_receptor-like_S/T_kinase"/>
</dbReference>
<dbReference type="InterPro" id="IPR008271">
    <property type="entry name" value="Ser/Thr_kinase_AS"/>
</dbReference>
<dbReference type="InterPro" id="IPR000719">
    <property type="entry name" value="Prot_kinase_dom"/>
</dbReference>
<evidence type="ECO:0000256" key="3">
    <source>
        <dbReference type="ARBA" id="ARBA00022614"/>
    </source>
</evidence>
<keyword evidence="5 13" id="KW-0812">Transmembrane</keyword>
<evidence type="ECO:0000256" key="2">
    <source>
        <dbReference type="ARBA" id="ARBA00022527"/>
    </source>
</evidence>
<dbReference type="FunFam" id="3.80.10.10:FF:000383">
    <property type="entry name" value="Leucine-rich repeat receptor protein kinase EMS1"/>
    <property type="match status" value="1"/>
</dbReference>
<evidence type="ECO:0000256" key="8">
    <source>
        <dbReference type="ARBA" id="ARBA00022777"/>
    </source>
</evidence>
<evidence type="ECO:0000256" key="4">
    <source>
        <dbReference type="ARBA" id="ARBA00022679"/>
    </source>
</evidence>
<dbReference type="Pfam" id="PF00560">
    <property type="entry name" value="LRR_1"/>
    <property type="match status" value="2"/>
</dbReference>
<dbReference type="Gene3D" id="3.30.200.20">
    <property type="entry name" value="Phosphorylase Kinase, domain 1"/>
    <property type="match status" value="1"/>
</dbReference>
<dbReference type="CDD" id="cd14066">
    <property type="entry name" value="STKc_IRAK"/>
    <property type="match status" value="1"/>
</dbReference>
<dbReference type="InterPro" id="IPR003591">
    <property type="entry name" value="Leu-rich_rpt_typical-subtyp"/>
</dbReference>
<dbReference type="InterPro" id="IPR001611">
    <property type="entry name" value="Leu-rich_rpt"/>
</dbReference>
<dbReference type="AlphaFoldDB" id="A0A368S0V8"/>